<reference evidence="4 5" key="1">
    <citation type="submission" date="2016-06" db="EMBL/GenBank/DDBJ databases">
        <authorList>
            <person name="Kjaerup R.B."/>
            <person name="Dalgaard T.S."/>
            <person name="Juul-Madsen H.R."/>
        </authorList>
    </citation>
    <scope>NUCLEOTIDE SEQUENCE [LARGE SCALE GENOMIC DNA]</scope>
    <source>
        <strain evidence="4 5">DSM 43821</strain>
    </source>
</reference>
<sequence length="731" mass="77642">MSRAPSWLERLRSLPRRAWLVLGVVGLTLCSVALVGWPSPKPGTPDAAWSAPESRRSQPPAIPVDGTSCAANVGAMADFTPVAAVDLPTRANWRNRTPQYAFDRTGAVAGGFDRVGYCLELNGPAGPQWVWTAMTAFTTDAHQLGPPTRPGQIVRQRVNDLEVASNVEGLTSGTGLAGYLEMWPNNYGTGSSGQISGAYADRYDADDDVSPALGYGSFQVHLVGATRPSTTPPVTVLAVNGFTSANAPLSIGIGSAPAGHPDWTFAGNAGSYTQRRLTVYARPSVLTVQRHPADRQLYPRDGNNGATVAVSGTVTDARVSAVQLKVTSGADGWEYSAPAAAGKDFSFRHRINAALREYRFELRVLGDGVDRRVRLWEGVVAGDVYVVQGQSNAVAAMHRGSSAAEESPYIRSYGSSTADRTLAATARGWNYAVGDAGRQAGSVGQWGIRMAHRIMDTYQVPVAVLNGAENGRPIGFFQRVATRPDDLGTNYGRLRQRLVGAGVIRDVRGVFWYQGESDNDDAAAHVAGFTALLRNWRAEIGDSDTRYYVFQVRTSPCGVSTTARLREAQRRMADTLGVTLLSTNGLSGHQGCHYAWEQGYRELGDRVFAVVARDLYGGPGEGVAPPNPRSASYSPAGRTEIVIQLRADDPLTVEPGVAADFRIEGSKVTVVGVAYRDGGQLVLTLSGPADGASGVSYLSHAGAGPWIVNAVGTGLLTFQALPIGPDRPTGP</sequence>
<dbReference type="InterPro" id="IPR036514">
    <property type="entry name" value="SGNH_hydro_sf"/>
</dbReference>
<dbReference type="InterPro" id="IPR005181">
    <property type="entry name" value="SASA"/>
</dbReference>
<dbReference type="Pfam" id="PF03629">
    <property type="entry name" value="SASA"/>
    <property type="match status" value="1"/>
</dbReference>
<protein>
    <recommendedName>
        <fullName evidence="3">Sialate O-acetylesterase domain-containing protein</fullName>
    </recommendedName>
</protein>
<evidence type="ECO:0000313" key="5">
    <source>
        <dbReference type="Proteomes" id="UP000198228"/>
    </source>
</evidence>
<name>A0A1C5A6G0_9ACTN</name>
<proteinExistence type="predicted"/>
<feature type="region of interest" description="Disordered" evidence="2">
    <location>
        <begin position="41"/>
        <end position="61"/>
    </location>
</feature>
<dbReference type="AlphaFoldDB" id="A0A1C5A6G0"/>
<evidence type="ECO:0000256" key="2">
    <source>
        <dbReference type="SAM" id="MobiDB-lite"/>
    </source>
</evidence>
<dbReference type="RefSeq" id="WP_088963670.1">
    <property type="nucleotide sequence ID" value="NZ_LT607410.1"/>
</dbReference>
<dbReference type="Gene3D" id="3.40.50.1110">
    <property type="entry name" value="SGNH hydrolase"/>
    <property type="match status" value="1"/>
</dbReference>
<dbReference type="EMBL" id="LT607410">
    <property type="protein sequence ID" value="SCF40822.1"/>
    <property type="molecule type" value="Genomic_DNA"/>
</dbReference>
<evidence type="ECO:0000259" key="3">
    <source>
        <dbReference type="Pfam" id="PF03629"/>
    </source>
</evidence>
<dbReference type="GO" id="GO:0016787">
    <property type="term" value="F:hydrolase activity"/>
    <property type="evidence" value="ECO:0007669"/>
    <property type="project" value="UniProtKB-KW"/>
</dbReference>
<dbReference type="SUPFAM" id="SSF52266">
    <property type="entry name" value="SGNH hydrolase"/>
    <property type="match status" value="1"/>
</dbReference>
<accession>A0A1C5A6G0</accession>
<evidence type="ECO:0000256" key="1">
    <source>
        <dbReference type="ARBA" id="ARBA00022801"/>
    </source>
</evidence>
<dbReference type="Proteomes" id="UP000198228">
    <property type="component" value="Chromosome I"/>
</dbReference>
<keyword evidence="1" id="KW-0378">Hydrolase</keyword>
<feature type="domain" description="Sialate O-acetylesterase" evidence="3">
    <location>
        <begin position="382"/>
        <end position="608"/>
    </location>
</feature>
<evidence type="ECO:0000313" key="4">
    <source>
        <dbReference type="EMBL" id="SCF40822.1"/>
    </source>
</evidence>
<gene>
    <name evidence="4" type="ORF">GA0074696_5447</name>
</gene>
<organism evidence="4 5">
    <name type="scientific">Micromonospora purpureochromogenes</name>
    <dbReference type="NCBI Taxonomy" id="47872"/>
    <lineage>
        <taxon>Bacteria</taxon>
        <taxon>Bacillati</taxon>
        <taxon>Actinomycetota</taxon>
        <taxon>Actinomycetes</taxon>
        <taxon>Micromonosporales</taxon>
        <taxon>Micromonosporaceae</taxon>
        <taxon>Micromonospora</taxon>
    </lineage>
</organism>